<keyword evidence="7 12" id="KW-0067">ATP-binding</keyword>
<evidence type="ECO:0000256" key="10">
    <source>
        <dbReference type="ARBA" id="ARBA00023136"/>
    </source>
</evidence>
<comment type="caution">
    <text evidence="17">The sequence shown here is derived from an EMBL/GenBank/DDBJ whole genome shotgun (WGS) entry which is preliminary data.</text>
</comment>
<feature type="region of interest" description="Disordered" evidence="13">
    <location>
        <begin position="494"/>
        <end position="531"/>
    </location>
</feature>
<evidence type="ECO:0000256" key="4">
    <source>
        <dbReference type="ARBA" id="ARBA00022741"/>
    </source>
</evidence>
<keyword evidence="5" id="KW-0999">Mitochondrion inner membrane</keyword>
<dbReference type="PROSITE" id="PS00674">
    <property type="entry name" value="AAA"/>
    <property type="match status" value="1"/>
</dbReference>
<comment type="catalytic activity">
    <reaction evidence="11">
        <text>ATP + H2O = ADP + phosphate + H(+)</text>
        <dbReference type="Rhea" id="RHEA:13065"/>
        <dbReference type="ChEBI" id="CHEBI:15377"/>
        <dbReference type="ChEBI" id="CHEBI:15378"/>
        <dbReference type="ChEBI" id="CHEBI:30616"/>
        <dbReference type="ChEBI" id="CHEBI:43474"/>
        <dbReference type="ChEBI" id="CHEBI:456216"/>
    </reaction>
    <physiologicalReaction direction="left-to-right" evidence="11">
        <dbReference type="Rhea" id="RHEA:13066"/>
    </physiologicalReaction>
</comment>
<keyword evidence="3 14" id="KW-0812">Transmembrane</keyword>
<proteinExistence type="inferred from homology"/>
<evidence type="ECO:0000256" key="11">
    <source>
        <dbReference type="ARBA" id="ARBA00048778"/>
    </source>
</evidence>
<feature type="transmembrane region" description="Helical" evidence="14">
    <location>
        <begin position="48"/>
        <end position="69"/>
    </location>
</feature>
<sequence>MASLLQSQNVTAAQSSPTPLSTLPVLESFFPGFSIISIFFSKYLQLDISAYLSLVFLLATVVATIRLRLETVIEGAQNYFTSTIEVRMDDEVFNYLMYWISRQGFSRTSTRAVASTKTRANSYYSDDDMSGDDSDDDSDTEANDEKEFADASNDFDSYWSRRVNKDKIKPLRITPAEGIHWFHFRGYRIKLKREQIEKRNYGWGMPAEKLYVSCFGRNPEVLRQLLLEAQRMYVDRDGDKTIIYRAQRDSGADYDWTRCMARPPRPLSTVVLDDAQKHAFIADIKEYLHPRTRRWYSNRGIPYRRGYMFYGPPGTGKSSLCFAAAGAMHLKIYLISLNSRTLNEDSLASLFQSLPRRCIVLLEDVDAAGVAKKRGEKTNDSTVDKTTKTAGDDGSNGNDGEGTPQTEGLTDVKSTDDDTTTNKGISLSALLNIIDGVASSEGRILVMTTNHIEKLDPALLRPGRVDLSIAFGYSDRDTIKNLFMAIYAPLDCEVPRSSSSSSPANAQKSTPPASPRHSPSPSTSSATKLPTVSFETHTKEEIADLAEKFADAIPAGEFTPAEIQGHLLLHKKHPMHAIEDAELWVQGIREKKRDRKEK</sequence>
<feature type="compositionally biased region" description="Basic and acidic residues" evidence="13">
    <location>
        <begin position="376"/>
        <end position="391"/>
    </location>
</feature>
<dbReference type="SMART" id="SM00382">
    <property type="entry name" value="AAA"/>
    <property type="match status" value="1"/>
</dbReference>
<evidence type="ECO:0000256" key="14">
    <source>
        <dbReference type="SAM" id="Phobius"/>
    </source>
</evidence>
<feature type="compositionally biased region" description="Low complexity" evidence="13">
    <location>
        <begin position="392"/>
        <end position="402"/>
    </location>
</feature>
<evidence type="ECO:0000256" key="2">
    <source>
        <dbReference type="ARBA" id="ARBA00007448"/>
    </source>
</evidence>
<dbReference type="GO" id="GO:0005524">
    <property type="term" value="F:ATP binding"/>
    <property type="evidence" value="ECO:0007669"/>
    <property type="project" value="UniProtKB-KW"/>
</dbReference>
<dbReference type="EMBL" id="JPOX01000018">
    <property type="protein sequence ID" value="KFX46601.1"/>
    <property type="molecule type" value="Genomic_DNA"/>
</dbReference>
<feature type="compositionally biased region" description="Low complexity" evidence="13">
    <location>
        <begin position="509"/>
        <end position="531"/>
    </location>
</feature>
<reference evidence="17" key="1">
    <citation type="journal article" date="2014" name="PLoS Genet.">
        <title>Signature Gene Expression Reveals Novel Clues to the Molecular Mechanisms of Dimorphic Transition in Penicillium marneffei.</title>
        <authorList>
            <person name="Yang E."/>
            <person name="Wang G."/>
            <person name="Cai J."/>
            <person name="Woo P.C."/>
            <person name="Lau S.K."/>
            <person name="Yuen K.-Y."/>
            <person name="Chow W.-N."/>
            <person name="Lin X."/>
        </authorList>
    </citation>
    <scope>NUCLEOTIDE SEQUENCE [LARGE SCALE GENOMIC DNA]</scope>
    <source>
        <strain evidence="17">PM1</strain>
    </source>
</reference>
<evidence type="ECO:0000256" key="6">
    <source>
        <dbReference type="ARBA" id="ARBA00022801"/>
    </source>
</evidence>
<protein>
    <submittedName>
        <fullName evidence="17">Putative mitochondrial chaperone BCS1-B</fullName>
    </submittedName>
</protein>
<name>A0A093VIU5_TALMA</name>
<dbReference type="Pfam" id="PF00004">
    <property type="entry name" value="AAA"/>
    <property type="match status" value="2"/>
</dbReference>
<keyword evidence="4 12" id="KW-0547">Nucleotide-binding</keyword>
<evidence type="ECO:0000256" key="5">
    <source>
        <dbReference type="ARBA" id="ARBA00022792"/>
    </source>
</evidence>
<dbReference type="InterPro" id="IPR003959">
    <property type="entry name" value="ATPase_AAA_core"/>
</dbReference>
<evidence type="ECO:0000256" key="7">
    <source>
        <dbReference type="ARBA" id="ARBA00022840"/>
    </source>
</evidence>
<dbReference type="InterPro" id="IPR050747">
    <property type="entry name" value="Mitochondrial_chaperone_BCS1"/>
</dbReference>
<evidence type="ECO:0000256" key="9">
    <source>
        <dbReference type="ARBA" id="ARBA00023128"/>
    </source>
</evidence>
<organism evidence="17">
    <name type="scientific">Talaromyces marneffei PM1</name>
    <dbReference type="NCBI Taxonomy" id="1077442"/>
    <lineage>
        <taxon>Eukaryota</taxon>
        <taxon>Fungi</taxon>
        <taxon>Dikarya</taxon>
        <taxon>Ascomycota</taxon>
        <taxon>Pezizomycotina</taxon>
        <taxon>Eurotiomycetes</taxon>
        <taxon>Eurotiomycetidae</taxon>
        <taxon>Eurotiales</taxon>
        <taxon>Trichocomaceae</taxon>
        <taxon>Talaromyces</taxon>
        <taxon>Talaromyces sect. Talaromyces</taxon>
    </lineage>
</organism>
<evidence type="ECO:0000256" key="13">
    <source>
        <dbReference type="SAM" id="MobiDB-lite"/>
    </source>
</evidence>
<evidence type="ECO:0000256" key="8">
    <source>
        <dbReference type="ARBA" id="ARBA00022989"/>
    </source>
</evidence>
<dbReference type="HOGENOM" id="CLU_010189_4_2_1"/>
<dbReference type="SMART" id="SM01024">
    <property type="entry name" value="BCS1_N"/>
    <property type="match status" value="1"/>
</dbReference>
<evidence type="ECO:0000256" key="1">
    <source>
        <dbReference type="ARBA" id="ARBA00004434"/>
    </source>
</evidence>
<dbReference type="InterPro" id="IPR014851">
    <property type="entry name" value="BCS1_N"/>
</dbReference>
<dbReference type="GO" id="GO:0016887">
    <property type="term" value="F:ATP hydrolysis activity"/>
    <property type="evidence" value="ECO:0007669"/>
    <property type="project" value="InterPro"/>
</dbReference>
<evidence type="ECO:0000259" key="16">
    <source>
        <dbReference type="SMART" id="SM01024"/>
    </source>
</evidence>
<keyword evidence="8 14" id="KW-1133">Transmembrane helix</keyword>
<evidence type="ECO:0000256" key="12">
    <source>
        <dbReference type="RuleBase" id="RU003651"/>
    </source>
</evidence>
<dbReference type="GO" id="GO:0005743">
    <property type="term" value="C:mitochondrial inner membrane"/>
    <property type="evidence" value="ECO:0007669"/>
    <property type="project" value="UniProtKB-SubCell"/>
</dbReference>
<dbReference type="PANTHER" id="PTHR23070">
    <property type="entry name" value="BCS1 AAA-TYPE ATPASE"/>
    <property type="match status" value="1"/>
</dbReference>
<comment type="similarity">
    <text evidence="2">Belongs to the AAA ATPase family. BCS1 subfamily.</text>
</comment>
<dbReference type="InterPro" id="IPR027417">
    <property type="entry name" value="P-loop_NTPase"/>
</dbReference>
<keyword evidence="6" id="KW-0378">Hydrolase</keyword>
<dbReference type="Gene3D" id="3.40.50.300">
    <property type="entry name" value="P-loop containing nucleotide triphosphate hydrolases"/>
    <property type="match status" value="1"/>
</dbReference>
<evidence type="ECO:0000259" key="15">
    <source>
        <dbReference type="SMART" id="SM00382"/>
    </source>
</evidence>
<feature type="region of interest" description="Disordered" evidence="13">
    <location>
        <begin position="373"/>
        <end position="421"/>
    </location>
</feature>
<feature type="domain" description="BCS1 N-terminal" evidence="16">
    <location>
        <begin position="56"/>
        <end position="270"/>
    </location>
</feature>
<feature type="region of interest" description="Disordered" evidence="13">
    <location>
        <begin position="124"/>
        <end position="148"/>
    </location>
</feature>
<feature type="transmembrane region" description="Helical" evidence="14">
    <location>
        <begin position="20"/>
        <end position="41"/>
    </location>
</feature>
<evidence type="ECO:0000256" key="3">
    <source>
        <dbReference type="ARBA" id="ARBA00022692"/>
    </source>
</evidence>
<dbReference type="InterPro" id="IPR003960">
    <property type="entry name" value="ATPase_AAA_CS"/>
</dbReference>
<feature type="domain" description="AAA+ ATPase" evidence="15">
    <location>
        <begin position="303"/>
        <end position="475"/>
    </location>
</feature>
<dbReference type="InterPro" id="IPR003593">
    <property type="entry name" value="AAA+_ATPase"/>
</dbReference>
<comment type="subcellular location">
    <subcellularLocation>
        <location evidence="1">Mitochondrion inner membrane</location>
        <topology evidence="1">Single-pass membrane protein</topology>
    </subcellularLocation>
</comment>
<dbReference type="Pfam" id="PF25426">
    <property type="entry name" value="AAA_lid_BCS1"/>
    <property type="match status" value="1"/>
</dbReference>
<feature type="compositionally biased region" description="Acidic residues" evidence="13">
    <location>
        <begin position="125"/>
        <end position="142"/>
    </location>
</feature>
<keyword evidence="10 14" id="KW-0472">Membrane</keyword>
<dbReference type="InterPro" id="IPR057495">
    <property type="entry name" value="AAA_lid_BCS1"/>
</dbReference>
<evidence type="ECO:0000313" key="17">
    <source>
        <dbReference type="EMBL" id="KFX46601.1"/>
    </source>
</evidence>
<dbReference type="SUPFAM" id="SSF52540">
    <property type="entry name" value="P-loop containing nucleoside triphosphate hydrolases"/>
    <property type="match status" value="1"/>
</dbReference>
<dbReference type="Pfam" id="PF08740">
    <property type="entry name" value="BCS1_N"/>
    <property type="match status" value="1"/>
</dbReference>
<gene>
    <name evidence="17" type="ORF">GQ26_0180970</name>
</gene>
<keyword evidence="9" id="KW-0496">Mitochondrion</keyword>
<accession>A0A093VIU5</accession>
<dbReference type="eggNOG" id="KOG0743">
    <property type="taxonomic scope" value="Eukaryota"/>
</dbReference>
<dbReference type="AlphaFoldDB" id="A0A093VIU5"/>